<sequence>MADLPTAVLCTPIDIERAAVLDLLPGRALTDAERDGVQYRRTELQGRRSDWNLVLAMGGRGNERAAAAVEHALASWSPRILVLCGVAGGLRDAAVGDVVAATKVYGYESGEDTDAGRLPRPDALPTSFSLHQLAMLLVEKGEWAARLGTEAPRVFHRPIASGAKVVTGRRSETARLIALHSGDAQALDTESHGAMAAAARRSGVEAIVVRGVSDLVDGKNKADDLRDQPRAARNAAALALALIEHAAPGTAPAKDRHGTTYIGALGAGARAHIAAMGPNAKGSIIFRSRDQFA</sequence>
<dbReference type="Pfam" id="PF01048">
    <property type="entry name" value="PNP_UDP_1"/>
    <property type="match status" value="1"/>
</dbReference>
<dbReference type="Proteomes" id="UP000477750">
    <property type="component" value="Unassembled WGS sequence"/>
</dbReference>
<dbReference type="InterPro" id="IPR000845">
    <property type="entry name" value="Nucleoside_phosphorylase_d"/>
</dbReference>
<keyword evidence="3" id="KW-1185">Reference proteome</keyword>
<dbReference type="PANTHER" id="PTHR46832">
    <property type="entry name" value="5'-METHYLTHIOADENOSINE/S-ADENOSYLHOMOCYSTEINE NUCLEOSIDASE"/>
    <property type="match status" value="1"/>
</dbReference>
<dbReference type="PANTHER" id="PTHR46832:SF1">
    <property type="entry name" value="5'-METHYLTHIOADENOSINE_S-ADENOSYLHOMOCYSTEINE NUCLEOSIDASE"/>
    <property type="match status" value="1"/>
</dbReference>
<dbReference type="AlphaFoldDB" id="A0A6L5G8T3"/>
<dbReference type="EMBL" id="WIAO01000010">
    <property type="protein sequence ID" value="MQM26011.1"/>
    <property type="molecule type" value="Genomic_DNA"/>
</dbReference>
<accession>A0A6L5G8T3</accession>
<protein>
    <submittedName>
        <fullName evidence="2">Purine phosphorylase</fullName>
    </submittedName>
</protein>
<feature type="domain" description="Nucleoside phosphorylase" evidence="1">
    <location>
        <begin position="46"/>
        <end position="244"/>
    </location>
</feature>
<dbReference type="GO" id="GO:0008930">
    <property type="term" value="F:methylthioadenosine nucleosidase activity"/>
    <property type="evidence" value="ECO:0007669"/>
    <property type="project" value="TreeGrafter"/>
</dbReference>
<dbReference type="SUPFAM" id="SSF53167">
    <property type="entry name" value="Purine and uridine phosphorylases"/>
    <property type="match status" value="1"/>
</dbReference>
<dbReference type="InterPro" id="IPR035994">
    <property type="entry name" value="Nucleoside_phosphorylase_sf"/>
</dbReference>
<dbReference type="GO" id="GO:0008782">
    <property type="term" value="F:adenosylhomocysteine nucleosidase activity"/>
    <property type="evidence" value="ECO:0007669"/>
    <property type="project" value="TreeGrafter"/>
</dbReference>
<dbReference type="Gene3D" id="3.40.50.1580">
    <property type="entry name" value="Nucleoside phosphorylase domain"/>
    <property type="match status" value="1"/>
</dbReference>
<proteinExistence type="predicted"/>
<dbReference type="GO" id="GO:0005829">
    <property type="term" value="C:cytosol"/>
    <property type="evidence" value="ECO:0007669"/>
    <property type="project" value="TreeGrafter"/>
</dbReference>
<name>A0A6L5G8T3_9ACTN</name>
<organism evidence="2 3">
    <name type="scientific">Glycomyces albidus</name>
    <dbReference type="NCBI Taxonomy" id="2656774"/>
    <lineage>
        <taxon>Bacteria</taxon>
        <taxon>Bacillati</taxon>
        <taxon>Actinomycetota</taxon>
        <taxon>Actinomycetes</taxon>
        <taxon>Glycomycetales</taxon>
        <taxon>Glycomycetaceae</taxon>
        <taxon>Glycomyces</taxon>
    </lineage>
</organism>
<dbReference type="RefSeq" id="WP_153025167.1">
    <property type="nucleotide sequence ID" value="NZ_WIAO01000010.1"/>
</dbReference>
<dbReference type="GO" id="GO:0009116">
    <property type="term" value="P:nucleoside metabolic process"/>
    <property type="evidence" value="ECO:0007669"/>
    <property type="project" value="InterPro"/>
</dbReference>
<dbReference type="GO" id="GO:0019284">
    <property type="term" value="P:L-methionine salvage from S-adenosylmethionine"/>
    <property type="evidence" value="ECO:0007669"/>
    <property type="project" value="TreeGrafter"/>
</dbReference>
<evidence type="ECO:0000313" key="2">
    <source>
        <dbReference type="EMBL" id="MQM26011.1"/>
    </source>
</evidence>
<reference evidence="2 3" key="1">
    <citation type="submission" date="2019-10" db="EMBL/GenBank/DDBJ databases">
        <title>Glycomyces albidus sp. nov., a novel actinomycete isolated from rhizosphere soil of wheat (Triticum aestivum L.).</title>
        <authorList>
            <person name="Qian L."/>
        </authorList>
    </citation>
    <scope>NUCLEOTIDE SEQUENCE [LARGE SCALE GENOMIC DNA]</scope>
    <source>
        <strain evidence="2 3">NEAU-7082</strain>
    </source>
</reference>
<evidence type="ECO:0000259" key="1">
    <source>
        <dbReference type="Pfam" id="PF01048"/>
    </source>
</evidence>
<evidence type="ECO:0000313" key="3">
    <source>
        <dbReference type="Proteomes" id="UP000477750"/>
    </source>
</evidence>
<comment type="caution">
    <text evidence="2">The sequence shown here is derived from an EMBL/GenBank/DDBJ whole genome shotgun (WGS) entry which is preliminary data.</text>
</comment>
<gene>
    <name evidence="2" type="ORF">GFD30_10575</name>
</gene>